<sequence>MDIFEVHRKLIDDYRAFTTGGVDIRDERIREVVEQGLADGRQWPEPWVSLNPMFASGGTIDELVTEGLLDKGCSYIFREKQTVEDRGSGPITLHKHQRDAVETARTGKSYVLTTGTGSGKSLAYIVPIVDHVLRLGSNRPKGVKAIIVYPMNALANSQRDELRKFLVHGFGDGNEPVTFARYTGQDDDDDRERTLANPPDILLTNYVMLELLLTRPNERKALIGAAHTLKFLVLDELHTYRGRQGADVGMLVRRVRDACGSGDLQCIGTSATMASGDSIAEQKEAVAQVATQIFGDEVTPDRVIGETLTRATAAGELTDVNLSESSYEHLANHSFAGWIEDAFGLKVQEGQLVRQRPQRVSEVARELAKRVQVSEADASAAIRNVLLVGSNAIDPATKRPLFGFRLHQFLSKGEGVLVSLEPEGQRHISTSYQVKVPGKPDHLLLPVSFCRECGQEYIVVTRINRGDRTVYRSRNDREVADSDGDGYLYVSSDFGWPQDPEAEERYPESWLEQGQLKPNMVKYQPRRVRVLADGTETNSGGTEAAFISGPFRFCLRCAVAYQRAGTTDFARLAPLDAEGRSSAMTMISSSIVRSLKGLPEDALPNDARKLLTFVDNRQDASLQAGHFNDFVQVTQLRGALYRAVADESDGLTHEDVARRVTQALGLDFAEYASSAEAEFGMRRKAESALRAVVEFRLYADLQRGWRVTMPNLEQTGLLHIEYDSLQEIAASEKLWAETHPAIRDADSVTRHDVCFNLLEQMRRELAIDVECLSEYGFERVFNQSTQHLVELWQLTSSDKLGHNSKIGITDTSDPRTRTLAPRITPRSAIGRYVREKLRDHDGLRLSEADTGLVLGQLLSRLEKAGLLVDAMDEVRPGLGYRVRAAALIWKAGDGTAGVVDATRKRVGGDGGRVNRFFHDLYRDTAVTLRGLRSKEHTAQVSTVDRERREGEFKEAELPLLFCSPTMELGVDIKGLNAVGLRNVPPTPANYAQRSGRAGRSGQPALVVTYCASGNSHDHYYFRRSEDMVAGSVAPPRLDLANEALLRSHLHAIWLAETDEHLNSSMRGVLDLDAPGFPIKHDIKEFLTKDGAVARATARAEQVIEPLKPGLRETTWWTDDWVERTMRSAYRKFDEACDRWRALYRAAQADRAKFHAIVGNHSANTKEIEGAKLRRAQAENQLRLLVNEDTGQLFSDFYTYRYFAAEGFLPGYSFPRLPLAAFIPGRSGPKDGDYIQRPRFLAINEFGPNALIYHEGSRYEVVRIQLPMDSSSEGNLVTSSARTCEACGYHHDRGSGLELCEYCGSVLPLAKPGLMRMETVFTRRRERISSDEEERRRAGFEIATSFRFTPNHNRDDATVADANGLIAELAYGDTALIRRTNLGRRRRKKTGEQGFWLDLARGTWLSEKAAGDLDDDDSDYEDVGKVKLKDRVIPYVEDTRNIMLFRVAGPISDEMAVTLQYALERGIEAVFQLEDSELSSELLPDPQEHGRTLFTESAEGGAGILRRIVSEPDALARAARKALDICHFDPDGTDTNVDCVQACYDCLLSYGNQPHHEQIDRHLVREILMRLAGAATTQKPRAKAEDLERQSTSILERDFLEYAKTRGLRLPTEAQRKIDALKVRPDFAYRLDNGLAVAVFLDGPVHDAESVVERDAAAEERLLDAGWEIVRFRYDDDWDAIVRGHEWVFGKLKETAQ</sequence>
<evidence type="ECO:0000256" key="1">
    <source>
        <dbReference type="ARBA" id="ARBA00022741"/>
    </source>
</evidence>
<dbReference type="GO" id="GO:0003677">
    <property type="term" value="F:DNA binding"/>
    <property type="evidence" value="ECO:0007669"/>
    <property type="project" value="TreeGrafter"/>
</dbReference>
<dbReference type="InterPro" id="IPR001650">
    <property type="entry name" value="Helicase_C-like"/>
</dbReference>
<evidence type="ECO:0000259" key="4">
    <source>
        <dbReference type="PROSITE" id="PS51194"/>
    </source>
</evidence>
<dbReference type="InterPro" id="IPR011545">
    <property type="entry name" value="DEAD/DEAH_box_helicase_dom"/>
</dbReference>
<accession>A0A0H5S6V7</accession>
<feature type="domain" description="Helicase ATP-binding" evidence="3">
    <location>
        <begin position="101"/>
        <end position="291"/>
    </location>
</feature>
<organism evidence="5 6">
    <name type="scientific">Mycolicibacterium neworleansense</name>
    <dbReference type="NCBI Taxonomy" id="146018"/>
    <lineage>
        <taxon>Bacteria</taxon>
        <taxon>Bacillati</taxon>
        <taxon>Actinomycetota</taxon>
        <taxon>Actinomycetes</taxon>
        <taxon>Mycobacteriales</taxon>
        <taxon>Mycobacteriaceae</taxon>
        <taxon>Mycolicibacterium</taxon>
    </lineage>
</organism>
<proteinExistence type="predicted"/>
<keyword evidence="6" id="KW-1185">Reference proteome</keyword>
<dbReference type="RefSeq" id="WP_090516535.1">
    <property type="nucleotide sequence ID" value="NZ_CWKH01000002.1"/>
</dbReference>
<dbReference type="PROSITE" id="PS51192">
    <property type="entry name" value="HELICASE_ATP_BIND_1"/>
    <property type="match status" value="1"/>
</dbReference>
<reference evidence="6" key="1">
    <citation type="submission" date="2015-07" db="EMBL/GenBank/DDBJ databases">
        <authorList>
            <person name="Urmite Genomes"/>
        </authorList>
    </citation>
    <scope>NUCLEOTIDE SEQUENCE [LARGE SCALE GENOMIC DNA]</scope>
    <source>
        <strain evidence="6">type strain: ATCC 49404</strain>
    </source>
</reference>
<dbReference type="InterPro" id="IPR014001">
    <property type="entry name" value="Helicase_ATP-bd"/>
</dbReference>
<dbReference type="Proteomes" id="UP000199147">
    <property type="component" value="Unassembled WGS sequence"/>
</dbReference>
<dbReference type="Pfam" id="PF00270">
    <property type="entry name" value="DEAD"/>
    <property type="match status" value="1"/>
</dbReference>
<dbReference type="SMART" id="SM00487">
    <property type="entry name" value="DEXDc"/>
    <property type="match status" value="1"/>
</dbReference>
<dbReference type="SUPFAM" id="SSF52540">
    <property type="entry name" value="P-loop containing nucleoside triphosphate hydrolases"/>
    <property type="match status" value="2"/>
</dbReference>
<dbReference type="SMART" id="SM00490">
    <property type="entry name" value="HELICc"/>
    <property type="match status" value="1"/>
</dbReference>
<dbReference type="GO" id="GO:0005524">
    <property type="term" value="F:ATP binding"/>
    <property type="evidence" value="ECO:0007669"/>
    <property type="project" value="UniProtKB-KW"/>
</dbReference>
<protein>
    <submittedName>
        <fullName evidence="5">DEAD/DEAH box helicase</fullName>
    </submittedName>
</protein>
<dbReference type="InterPro" id="IPR027417">
    <property type="entry name" value="P-loop_NTPase"/>
</dbReference>
<keyword evidence="5" id="KW-0378">Hydrolase</keyword>
<gene>
    <name evidence="5" type="ORF">BN2156_03828</name>
</gene>
<dbReference type="Pfam" id="PF09369">
    <property type="entry name" value="MZB"/>
    <property type="match status" value="1"/>
</dbReference>
<dbReference type="PROSITE" id="PS51194">
    <property type="entry name" value="HELICASE_CTER"/>
    <property type="match status" value="1"/>
</dbReference>
<dbReference type="InterPro" id="IPR052511">
    <property type="entry name" value="ATP-dep_Helicase"/>
</dbReference>
<evidence type="ECO:0000256" key="2">
    <source>
        <dbReference type="ARBA" id="ARBA00022840"/>
    </source>
</evidence>
<evidence type="ECO:0000313" key="5">
    <source>
        <dbReference type="EMBL" id="CRZ16949.1"/>
    </source>
</evidence>
<dbReference type="PANTHER" id="PTHR47962:SF5">
    <property type="entry name" value="ATP-DEPENDENT HELICASE LHR-RELATED"/>
    <property type="match status" value="1"/>
</dbReference>
<evidence type="ECO:0000259" key="3">
    <source>
        <dbReference type="PROSITE" id="PS51192"/>
    </source>
</evidence>
<evidence type="ECO:0000313" key="6">
    <source>
        <dbReference type="Proteomes" id="UP000199147"/>
    </source>
</evidence>
<dbReference type="PANTHER" id="PTHR47962">
    <property type="entry name" value="ATP-DEPENDENT HELICASE LHR-RELATED-RELATED"/>
    <property type="match status" value="1"/>
</dbReference>
<dbReference type="EMBL" id="CWKH01000002">
    <property type="protein sequence ID" value="CRZ16949.1"/>
    <property type="molecule type" value="Genomic_DNA"/>
</dbReference>
<dbReference type="Gene3D" id="3.40.50.300">
    <property type="entry name" value="P-loop containing nucleotide triphosphate hydrolases"/>
    <property type="match status" value="2"/>
</dbReference>
<dbReference type="OrthoDB" id="3197455at2"/>
<dbReference type="CDD" id="cd17923">
    <property type="entry name" value="DEXHc_Hrq1-like"/>
    <property type="match status" value="1"/>
</dbReference>
<keyword evidence="5" id="KW-0347">Helicase</keyword>
<dbReference type="Pfam" id="PF00271">
    <property type="entry name" value="Helicase_C"/>
    <property type="match status" value="1"/>
</dbReference>
<dbReference type="STRING" id="146018.BN2156_03828"/>
<feature type="domain" description="Helicase C-terminal" evidence="4">
    <location>
        <begin position="898"/>
        <end position="1045"/>
    </location>
</feature>
<dbReference type="GO" id="GO:0016887">
    <property type="term" value="F:ATP hydrolysis activity"/>
    <property type="evidence" value="ECO:0007669"/>
    <property type="project" value="TreeGrafter"/>
</dbReference>
<keyword evidence="2" id="KW-0067">ATP-binding</keyword>
<keyword evidence="1" id="KW-0547">Nucleotide-binding</keyword>
<dbReference type="InterPro" id="IPR018973">
    <property type="entry name" value="MZB"/>
</dbReference>
<dbReference type="GO" id="GO:0004386">
    <property type="term" value="F:helicase activity"/>
    <property type="evidence" value="ECO:0007669"/>
    <property type="project" value="UniProtKB-KW"/>
</dbReference>
<name>A0A0H5S6V7_9MYCO</name>